<dbReference type="InterPro" id="IPR000845">
    <property type="entry name" value="Nucleoside_phosphorylase_d"/>
</dbReference>
<evidence type="ECO:0000259" key="4">
    <source>
        <dbReference type="Pfam" id="PF01048"/>
    </source>
</evidence>
<evidence type="ECO:0000256" key="1">
    <source>
        <dbReference type="ARBA" id="ARBA00011888"/>
    </source>
</evidence>
<evidence type="ECO:0000256" key="3">
    <source>
        <dbReference type="ARBA" id="ARBA00048447"/>
    </source>
</evidence>
<evidence type="ECO:0000313" key="6">
    <source>
        <dbReference type="Proteomes" id="UP000076882"/>
    </source>
</evidence>
<evidence type="ECO:0000313" key="5">
    <source>
        <dbReference type="EMBL" id="KZU97033.1"/>
    </source>
</evidence>
<dbReference type="EC" id="2.4.2.3" evidence="1"/>
<dbReference type="PANTHER" id="PTHR43691:SF11">
    <property type="entry name" value="FI09636P-RELATED"/>
    <property type="match status" value="1"/>
</dbReference>
<protein>
    <recommendedName>
        <fullName evidence="2">Uridine phosphorylase</fullName>
        <ecNumber evidence="1">2.4.2.3</ecNumber>
    </recommendedName>
</protein>
<dbReference type="GO" id="GO:0005829">
    <property type="term" value="C:cytosol"/>
    <property type="evidence" value="ECO:0007669"/>
    <property type="project" value="TreeGrafter"/>
</dbReference>
<feature type="domain" description="Nucleoside phosphorylase" evidence="4">
    <location>
        <begin position="59"/>
        <end position="225"/>
    </location>
</feature>
<dbReference type="AlphaFoldDB" id="A0A151G694"/>
<dbReference type="Gene3D" id="3.40.50.1580">
    <property type="entry name" value="Nucleoside phosphorylase domain"/>
    <property type="match status" value="1"/>
</dbReference>
<dbReference type="CDD" id="cd09007">
    <property type="entry name" value="NP-I_spr0068"/>
    <property type="match status" value="1"/>
</dbReference>
<dbReference type="RefSeq" id="WP_003646319.1">
    <property type="nucleotide sequence ID" value="NZ_CAADEV010000008.1"/>
</dbReference>
<proteinExistence type="predicted"/>
<sequence length="252" mass="27708">MTDKLTLLQYDPNPTAMVGPDVDGRFTVPAKLLYIFSGDDYFQQFVTRYHGHRLGQFNTITKVSWVYQIGYRGQKLAVAQAPLGSPAATMYLEMLIDFGARTVIAVGSCGALTALPEEQLLIPTVALRDEGTSFHYLAAADWVPLDPKVIQVLGTTLTKACLPWQMVKTWTTDAFFRETVSKVKAARQQGCQVVEMECSALAACSAFRQVSFGQLLYTADTLAQLEHYDPRHWGAGGVLVAIELATESLAAY</sequence>
<dbReference type="GO" id="GO:0004850">
    <property type="term" value="F:uridine phosphorylase activity"/>
    <property type="evidence" value="ECO:0007669"/>
    <property type="project" value="UniProtKB-EC"/>
</dbReference>
<dbReference type="Proteomes" id="UP000076882">
    <property type="component" value="Unassembled WGS sequence"/>
</dbReference>
<dbReference type="PATRIC" id="fig|1590.144.peg.109"/>
<dbReference type="EMBL" id="LUXM01000018">
    <property type="protein sequence ID" value="KZU97033.1"/>
    <property type="molecule type" value="Genomic_DNA"/>
</dbReference>
<dbReference type="Pfam" id="PF01048">
    <property type="entry name" value="PNP_UDP_1"/>
    <property type="match status" value="1"/>
</dbReference>
<dbReference type="GO" id="GO:0004731">
    <property type="term" value="F:purine-nucleoside phosphorylase activity"/>
    <property type="evidence" value="ECO:0007669"/>
    <property type="project" value="TreeGrafter"/>
</dbReference>
<gene>
    <name evidence="5" type="ORF">Lp19_1009</name>
</gene>
<dbReference type="InterPro" id="IPR035994">
    <property type="entry name" value="Nucleoside_phosphorylase_sf"/>
</dbReference>
<dbReference type="GO" id="GO:0006152">
    <property type="term" value="P:purine nucleoside catabolic process"/>
    <property type="evidence" value="ECO:0007669"/>
    <property type="project" value="TreeGrafter"/>
</dbReference>
<comment type="catalytic activity">
    <reaction evidence="3">
        <text>uridine + phosphate = alpha-D-ribose 1-phosphate + uracil</text>
        <dbReference type="Rhea" id="RHEA:24388"/>
        <dbReference type="ChEBI" id="CHEBI:16704"/>
        <dbReference type="ChEBI" id="CHEBI:17568"/>
        <dbReference type="ChEBI" id="CHEBI:43474"/>
        <dbReference type="ChEBI" id="CHEBI:57720"/>
        <dbReference type="EC" id="2.4.2.3"/>
    </reaction>
</comment>
<dbReference type="PANTHER" id="PTHR43691">
    <property type="entry name" value="URIDINE PHOSPHORYLASE"/>
    <property type="match status" value="1"/>
</dbReference>
<name>A0A151G694_LACPN</name>
<accession>A0A151G694</accession>
<dbReference type="KEGG" id="lpb:SH83_00535"/>
<dbReference type="SUPFAM" id="SSF53167">
    <property type="entry name" value="Purine and uridine phosphorylases"/>
    <property type="match status" value="1"/>
</dbReference>
<reference evidence="5 6" key="1">
    <citation type="submission" date="2016-03" db="EMBL/GenBank/DDBJ databases">
        <title>Comparative genomics of 54 Lactobacillus plantarum strains reveals genomic uncoupling from niche constraints.</title>
        <authorList>
            <person name="Martino M.E."/>
        </authorList>
    </citation>
    <scope>NUCLEOTIDE SEQUENCE [LARGE SCALE GENOMIC DNA]</scope>
    <source>
        <strain evidence="5 6">19.1</strain>
    </source>
</reference>
<organism evidence="5 6">
    <name type="scientific">Lactiplantibacillus plantarum</name>
    <name type="common">Lactobacillus plantarum</name>
    <dbReference type="NCBI Taxonomy" id="1590"/>
    <lineage>
        <taxon>Bacteria</taxon>
        <taxon>Bacillati</taxon>
        <taxon>Bacillota</taxon>
        <taxon>Bacilli</taxon>
        <taxon>Lactobacillales</taxon>
        <taxon>Lactobacillaceae</taxon>
        <taxon>Lactiplantibacillus</taxon>
    </lineage>
</organism>
<comment type="caution">
    <text evidence="5">The sequence shown here is derived from an EMBL/GenBank/DDBJ whole genome shotgun (WGS) entry which is preliminary data.</text>
</comment>
<evidence type="ECO:0000256" key="2">
    <source>
        <dbReference type="ARBA" id="ARBA00021980"/>
    </source>
</evidence>